<dbReference type="OrthoDB" id="105475at2"/>
<keyword evidence="8" id="KW-1185">Reference proteome</keyword>
<dbReference type="PANTHER" id="PTHR43114">
    <property type="entry name" value="ADENINE DEAMINASE"/>
    <property type="match status" value="1"/>
</dbReference>
<evidence type="ECO:0000313" key="7">
    <source>
        <dbReference type="EMBL" id="EOD53658.1"/>
    </source>
</evidence>
<evidence type="ECO:0000256" key="3">
    <source>
        <dbReference type="ARBA" id="ARBA00022833"/>
    </source>
</evidence>
<evidence type="ECO:0000256" key="5">
    <source>
        <dbReference type="HAMAP-Rule" id="MF_01962"/>
    </source>
</evidence>
<dbReference type="GO" id="GO:0008270">
    <property type="term" value="F:zinc ion binding"/>
    <property type="evidence" value="ECO:0007669"/>
    <property type="project" value="UniProtKB-UniRule"/>
</dbReference>
<dbReference type="GO" id="GO:0006146">
    <property type="term" value="P:adenine catabolic process"/>
    <property type="evidence" value="ECO:0007669"/>
    <property type="project" value="UniProtKB-UniRule"/>
</dbReference>
<comment type="cofactor">
    <cofactor evidence="5">
        <name>Zn(2+)</name>
        <dbReference type="ChEBI" id="CHEBI:29105"/>
    </cofactor>
    <text evidence="5">Binds 1 zinc ion per subunit.</text>
</comment>
<dbReference type="GO" id="GO:0043103">
    <property type="term" value="P:hypoxanthine salvage"/>
    <property type="evidence" value="ECO:0007669"/>
    <property type="project" value="UniProtKB-UniRule"/>
</dbReference>
<feature type="binding site" evidence="5">
    <location>
        <position position="275"/>
    </location>
    <ligand>
        <name>Zn(2+)</name>
        <dbReference type="ChEBI" id="CHEBI:29105"/>
        <note>catalytic</note>
    </ligand>
</feature>
<dbReference type="NCBIfam" id="NF006850">
    <property type="entry name" value="PRK09358.1-6"/>
    <property type="match status" value="1"/>
</dbReference>
<feature type="site" description="Important for catalytic activity" evidence="5">
    <location>
        <position position="218"/>
    </location>
</feature>
<comment type="caution">
    <text evidence="7">The sequence shown here is derived from an EMBL/GenBank/DDBJ whole genome shotgun (WGS) entry which is preliminary data.</text>
</comment>
<accession>R1F0Y8</accession>
<dbReference type="SUPFAM" id="SSF51556">
    <property type="entry name" value="Metallo-dependent hydrolases"/>
    <property type="match status" value="1"/>
</dbReference>
<dbReference type="NCBIfam" id="TIGR01430">
    <property type="entry name" value="aden_deam"/>
    <property type="match status" value="1"/>
</dbReference>
<gene>
    <name evidence="7" type="ORF">G113_18444</name>
</gene>
<dbReference type="InterPro" id="IPR006330">
    <property type="entry name" value="Ado/ade_deaminase"/>
</dbReference>
<dbReference type="HAMAP" id="MF_01962">
    <property type="entry name" value="Adenine_deaminase"/>
    <property type="match status" value="1"/>
</dbReference>
<dbReference type="Proteomes" id="UP000013526">
    <property type="component" value="Unassembled WGS sequence"/>
</dbReference>
<protein>
    <recommendedName>
        <fullName evidence="5">Adenine deaminase</fullName>
        <shortName evidence="5">ADE</shortName>
        <ecNumber evidence="5">3.5.4.2</ecNumber>
    </recommendedName>
    <alternativeName>
        <fullName evidence="5">Adenine aminohydrolase</fullName>
        <shortName evidence="5">AAH</shortName>
    </alternativeName>
</protein>
<dbReference type="Pfam" id="PF00962">
    <property type="entry name" value="A_deaminase"/>
    <property type="match status" value="1"/>
</dbReference>
<feature type="binding site" evidence="5">
    <location>
        <position position="276"/>
    </location>
    <ligand>
        <name>substrate</name>
    </ligand>
</feature>
<dbReference type="InterPro" id="IPR032466">
    <property type="entry name" value="Metal_Hydrolase"/>
</dbReference>
<dbReference type="GO" id="GO:0000034">
    <property type="term" value="F:adenine deaminase activity"/>
    <property type="evidence" value="ECO:0007669"/>
    <property type="project" value="UniProtKB-UniRule"/>
</dbReference>
<dbReference type="GO" id="GO:0009117">
    <property type="term" value="P:nucleotide metabolic process"/>
    <property type="evidence" value="ECO:0007669"/>
    <property type="project" value="UniProtKB-KW"/>
</dbReference>
<organism evidence="7 8">
    <name type="scientific">Aeromonas molluscorum 848</name>
    <dbReference type="NCBI Taxonomy" id="1268236"/>
    <lineage>
        <taxon>Bacteria</taxon>
        <taxon>Pseudomonadati</taxon>
        <taxon>Pseudomonadota</taxon>
        <taxon>Gammaproteobacteria</taxon>
        <taxon>Aeromonadales</taxon>
        <taxon>Aeromonadaceae</taxon>
        <taxon>Aeromonas</taxon>
    </lineage>
</organism>
<keyword evidence="4 5" id="KW-0546">Nucleotide metabolism</keyword>
<dbReference type="InterPro" id="IPR028892">
    <property type="entry name" value="ADE"/>
</dbReference>
<reference evidence="7 8" key="1">
    <citation type="journal article" date="2013" name="Genome Announc.">
        <title>Draft Genome Sequence of Aeromonas molluscorum Strain 848TT, Isolated from Bivalve Molluscs.</title>
        <authorList>
            <person name="Spataro N."/>
            <person name="Farfan M."/>
            <person name="Albarral V."/>
            <person name="Sanglas A."/>
            <person name="Loren J.G."/>
            <person name="Fuste M.C."/>
            <person name="Bosch E."/>
        </authorList>
    </citation>
    <scope>NUCLEOTIDE SEQUENCE [LARGE SCALE GENOMIC DNA]</scope>
    <source>
        <strain evidence="7 8">848</strain>
    </source>
</reference>
<dbReference type="InterPro" id="IPR001365">
    <property type="entry name" value="A_deaminase_dom"/>
</dbReference>
<comment type="similarity">
    <text evidence="5">Belongs to the metallo-dependent hydrolases superfamily. Adenosine and AMP deaminases family. Adenine deaminase type 2 subfamily.</text>
</comment>
<dbReference type="EMBL" id="AQGQ01000188">
    <property type="protein sequence ID" value="EOD53658.1"/>
    <property type="molecule type" value="Genomic_DNA"/>
</dbReference>
<keyword evidence="1 5" id="KW-0479">Metal-binding</keyword>
<comment type="catalytic activity">
    <reaction evidence="5">
        <text>adenine + H2O + H(+) = hypoxanthine + NH4(+)</text>
        <dbReference type="Rhea" id="RHEA:23688"/>
        <dbReference type="ChEBI" id="CHEBI:15377"/>
        <dbReference type="ChEBI" id="CHEBI:15378"/>
        <dbReference type="ChEBI" id="CHEBI:16708"/>
        <dbReference type="ChEBI" id="CHEBI:17368"/>
        <dbReference type="ChEBI" id="CHEBI:28938"/>
        <dbReference type="EC" id="3.5.4.2"/>
    </reaction>
</comment>
<dbReference type="GO" id="GO:0005829">
    <property type="term" value="C:cytosol"/>
    <property type="evidence" value="ECO:0007669"/>
    <property type="project" value="TreeGrafter"/>
</dbReference>
<feature type="domain" description="Adenosine deaminase" evidence="6">
    <location>
        <begin position="9"/>
        <end position="327"/>
    </location>
</feature>
<name>R1F0Y8_9GAMM</name>
<keyword evidence="2 5" id="KW-0378">Hydrolase</keyword>
<dbReference type="CDD" id="cd01320">
    <property type="entry name" value="ADA"/>
    <property type="match status" value="1"/>
</dbReference>
<feature type="binding site" evidence="5">
    <location>
        <position position="194"/>
    </location>
    <ligand>
        <name>Zn(2+)</name>
        <dbReference type="ChEBI" id="CHEBI:29105"/>
        <note>catalytic</note>
    </ligand>
</feature>
<evidence type="ECO:0000256" key="4">
    <source>
        <dbReference type="ARBA" id="ARBA00023080"/>
    </source>
</evidence>
<comment type="function">
    <text evidence="5">Catalyzes the hydrolytic deamination of adenine to hypoxanthine. Plays an important role in the purine salvage pathway and in nitrogen catabolism.</text>
</comment>
<sequence>MDDFIAGLPKLELHLHLEGTLEPALMLHLAERNGLTLPWADAATLTAAYQFDCLQSFLDLYYQGCNVLRQEQDFFDLTWAYLERCASEQVVHVEVFFDPQAHTSRGIPFETVLAGIEAALQQGERDLGISFRLIMSFLRHLGEDAALTALARTEPWLDRIHGIGLDSSELGYPPEQFIRLFARAKALGLPLVAHAGEEGPADYIWQAIRQLGVRRIDHGVRCSEDPDLLHFLADTRLPLTVCPLSNVRLRVFPTMADHTVLTLLEQGLCVTINSDDPAYFGGYMAANMHALVAELGASREQLCRLSLNAVEASWLNLEAKARLTRSILGYAACQGVSLS</sequence>
<dbReference type="AlphaFoldDB" id="R1F0Y8"/>
<feature type="binding site" evidence="5">
    <location>
        <position position="16"/>
    </location>
    <ligand>
        <name>Zn(2+)</name>
        <dbReference type="ChEBI" id="CHEBI:29105"/>
        <note>catalytic</note>
    </ligand>
</feature>
<evidence type="ECO:0000256" key="2">
    <source>
        <dbReference type="ARBA" id="ARBA00022801"/>
    </source>
</evidence>
<feature type="active site" description="Proton donor" evidence="5">
    <location>
        <position position="197"/>
    </location>
</feature>
<dbReference type="PATRIC" id="fig|1268236.3.peg.3585"/>
<proteinExistence type="inferred from homology"/>
<feature type="binding site" evidence="5">
    <location>
        <position position="14"/>
    </location>
    <ligand>
        <name>Zn(2+)</name>
        <dbReference type="ChEBI" id="CHEBI:29105"/>
        <note>catalytic</note>
    </ligand>
</feature>
<dbReference type="RefSeq" id="WP_005908110.1">
    <property type="nucleotide sequence ID" value="NZ_AQGQ01000188.1"/>
</dbReference>
<dbReference type="PANTHER" id="PTHR43114:SF6">
    <property type="entry name" value="ADENINE DEAMINASE"/>
    <property type="match status" value="1"/>
</dbReference>
<dbReference type="EC" id="3.5.4.2" evidence="5"/>
<evidence type="ECO:0000256" key="1">
    <source>
        <dbReference type="ARBA" id="ARBA00022723"/>
    </source>
</evidence>
<dbReference type="Gene3D" id="3.20.20.140">
    <property type="entry name" value="Metal-dependent hydrolases"/>
    <property type="match status" value="1"/>
</dbReference>
<evidence type="ECO:0000313" key="8">
    <source>
        <dbReference type="Proteomes" id="UP000013526"/>
    </source>
</evidence>
<keyword evidence="3 5" id="KW-0862">Zinc</keyword>
<evidence type="ECO:0000259" key="6">
    <source>
        <dbReference type="Pfam" id="PF00962"/>
    </source>
</evidence>